<evidence type="ECO:0000313" key="1">
    <source>
        <dbReference type="EMBL" id="GJH31014.1"/>
    </source>
</evidence>
<sequence length="134" mass="15270">MYQEEPVLSEFIAAGDEINLALLEIDSKEFATAEDRNLAQRAVFADVMAKRGLRDRREAMLCHEISALVANRPIMTSLFDYVELKALCMLRVAPSLVDRFIAVKRDNAAFGLGEIMAVAIEARERHQWGHYWQE</sequence>
<evidence type="ECO:0000313" key="2">
    <source>
        <dbReference type="Proteomes" id="UP001055111"/>
    </source>
</evidence>
<gene>
    <name evidence="1" type="ORF">CBA19CS42_40880</name>
</gene>
<comment type="caution">
    <text evidence="1">The sequence shown here is derived from an EMBL/GenBank/DDBJ whole genome shotgun (WGS) entry which is preliminary data.</text>
</comment>
<accession>A0AA37ILR2</accession>
<protein>
    <submittedName>
        <fullName evidence="1">Uncharacterized protein</fullName>
    </submittedName>
</protein>
<organism evidence="1 2">
    <name type="scientific">Caballeronia novacaledonica</name>
    <dbReference type="NCBI Taxonomy" id="1544861"/>
    <lineage>
        <taxon>Bacteria</taxon>
        <taxon>Pseudomonadati</taxon>
        <taxon>Pseudomonadota</taxon>
        <taxon>Betaproteobacteria</taxon>
        <taxon>Burkholderiales</taxon>
        <taxon>Burkholderiaceae</taxon>
        <taxon>Caballeronia</taxon>
    </lineage>
</organism>
<dbReference type="RefSeq" id="WP_062257096.1">
    <property type="nucleotide sequence ID" value="NZ_BPUQ01000017.1"/>
</dbReference>
<dbReference type="EMBL" id="BPUS01000058">
    <property type="protein sequence ID" value="GJH31014.1"/>
    <property type="molecule type" value="Genomic_DNA"/>
</dbReference>
<reference evidence="1" key="1">
    <citation type="submission" date="2022-09" db="EMBL/GenBank/DDBJ databases">
        <title>Isolation and characterization of 3-chlorobenzoate degrading bacteria from soils in Shizuoka.</title>
        <authorList>
            <person name="Ifat A."/>
            <person name="Ogawa N."/>
            <person name="Kimbara K."/>
            <person name="Moriuchi R."/>
            <person name="Dohra H."/>
            <person name="Shintani M."/>
        </authorList>
    </citation>
    <scope>NUCLEOTIDE SEQUENCE</scope>
    <source>
        <strain evidence="1">19CS4-2</strain>
    </source>
</reference>
<dbReference type="Proteomes" id="UP001055111">
    <property type="component" value="Unassembled WGS sequence"/>
</dbReference>
<dbReference type="AlphaFoldDB" id="A0AA37ILR2"/>
<name>A0AA37ILR2_9BURK</name>
<proteinExistence type="predicted"/>